<evidence type="ECO:0000313" key="2">
    <source>
        <dbReference type="Proteomes" id="UP000276133"/>
    </source>
</evidence>
<sequence>MKTKSCSSVNNSAKIKRHRSFIAMIKNKPYHLIAECKYPVEALDCKENKKKTLEIYFRMKSSRPMIVFFELNIFLIKI</sequence>
<name>A0A3M7PT55_BRAPC</name>
<dbReference type="Proteomes" id="UP000276133">
    <property type="component" value="Unassembled WGS sequence"/>
</dbReference>
<proteinExistence type="predicted"/>
<evidence type="ECO:0000313" key="1">
    <source>
        <dbReference type="EMBL" id="RNA02337.1"/>
    </source>
</evidence>
<reference evidence="1 2" key="1">
    <citation type="journal article" date="2018" name="Sci. Rep.">
        <title>Genomic signatures of local adaptation to the degree of environmental predictability in rotifers.</title>
        <authorList>
            <person name="Franch-Gras L."/>
            <person name="Hahn C."/>
            <person name="Garcia-Roger E.M."/>
            <person name="Carmona M.J."/>
            <person name="Serra M."/>
            <person name="Gomez A."/>
        </authorList>
    </citation>
    <scope>NUCLEOTIDE SEQUENCE [LARGE SCALE GENOMIC DNA]</scope>
    <source>
        <strain evidence="1">HYR1</strain>
    </source>
</reference>
<protein>
    <submittedName>
        <fullName evidence="1">Uncharacterized protein</fullName>
    </submittedName>
</protein>
<organism evidence="1 2">
    <name type="scientific">Brachionus plicatilis</name>
    <name type="common">Marine rotifer</name>
    <name type="synonym">Brachionus muelleri</name>
    <dbReference type="NCBI Taxonomy" id="10195"/>
    <lineage>
        <taxon>Eukaryota</taxon>
        <taxon>Metazoa</taxon>
        <taxon>Spiralia</taxon>
        <taxon>Gnathifera</taxon>
        <taxon>Rotifera</taxon>
        <taxon>Eurotatoria</taxon>
        <taxon>Monogononta</taxon>
        <taxon>Pseudotrocha</taxon>
        <taxon>Ploima</taxon>
        <taxon>Brachionidae</taxon>
        <taxon>Brachionus</taxon>
    </lineage>
</organism>
<gene>
    <name evidence="1" type="ORF">BpHYR1_042040</name>
</gene>
<keyword evidence="2" id="KW-1185">Reference proteome</keyword>
<dbReference type="AlphaFoldDB" id="A0A3M7PT55"/>
<accession>A0A3M7PT55</accession>
<dbReference type="EMBL" id="REGN01008920">
    <property type="protein sequence ID" value="RNA02337.1"/>
    <property type="molecule type" value="Genomic_DNA"/>
</dbReference>
<comment type="caution">
    <text evidence="1">The sequence shown here is derived from an EMBL/GenBank/DDBJ whole genome shotgun (WGS) entry which is preliminary data.</text>
</comment>